<keyword evidence="2" id="KW-1185">Reference proteome</keyword>
<reference evidence="1 2" key="1">
    <citation type="journal article" date="2018" name="Front. Plant Sci.">
        <title>Red Clover (Trifolium pratense) and Zigzag Clover (T. medium) - A Picture of Genomic Similarities and Differences.</title>
        <authorList>
            <person name="Dluhosova J."/>
            <person name="Istvanek J."/>
            <person name="Nedelnik J."/>
            <person name="Repkova J."/>
        </authorList>
    </citation>
    <scope>NUCLEOTIDE SEQUENCE [LARGE SCALE GENOMIC DNA]</scope>
    <source>
        <strain evidence="2">cv. 10/8</strain>
        <tissue evidence="1">Leaf</tissue>
    </source>
</reference>
<comment type="caution">
    <text evidence="1">The sequence shown here is derived from an EMBL/GenBank/DDBJ whole genome shotgun (WGS) entry which is preliminary data.</text>
</comment>
<evidence type="ECO:0000313" key="1">
    <source>
        <dbReference type="EMBL" id="MCI86869.1"/>
    </source>
</evidence>
<proteinExistence type="predicted"/>
<organism evidence="1 2">
    <name type="scientific">Trifolium medium</name>
    <dbReference type="NCBI Taxonomy" id="97028"/>
    <lineage>
        <taxon>Eukaryota</taxon>
        <taxon>Viridiplantae</taxon>
        <taxon>Streptophyta</taxon>
        <taxon>Embryophyta</taxon>
        <taxon>Tracheophyta</taxon>
        <taxon>Spermatophyta</taxon>
        <taxon>Magnoliopsida</taxon>
        <taxon>eudicotyledons</taxon>
        <taxon>Gunneridae</taxon>
        <taxon>Pentapetalae</taxon>
        <taxon>rosids</taxon>
        <taxon>fabids</taxon>
        <taxon>Fabales</taxon>
        <taxon>Fabaceae</taxon>
        <taxon>Papilionoideae</taxon>
        <taxon>50 kb inversion clade</taxon>
        <taxon>NPAAA clade</taxon>
        <taxon>Hologalegina</taxon>
        <taxon>IRL clade</taxon>
        <taxon>Trifolieae</taxon>
        <taxon>Trifolium</taxon>
    </lineage>
</organism>
<sequence>LAGLNWVPPEASEAKCGGEPAYFTSTGGGGAGIACGERVYV</sequence>
<dbReference type="Proteomes" id="UP000265520">
    <property type="component" value="Unassembled WGS sequence"/>
</dbReference>
<name>A0A392VHQ4_9FABA</name>
<protein>
    <submittedName>
        <fullName evidence="1">Uncharacterized protein</fullName>
    </submittedName>
</protein>
<accession>A0A392VHQ4</accession>
<evidence type="ECO:0000313" key="2">
    <source>
        <dbReference type="Proteomes" id="UP000265520"/>
    </source>
</evidence>
<dbReference type="AlphaFoldDB" id="A0A392VHQ4"/>
<feature type="non-terminal residue" evidence="1">
    <location>
        <position position="1"/>
    </location>
</feature>
<dbReference type="EMBL" id="LXQA011152007">
    <property type="protein sequence ID" value="MCI86869.1"/>
    <property type="molecule type" value="Genomic_DNA"/>
</dbReference>